<dbReference type="EMBL" id="QXUF01000020">
    <property type="protein sequence ID" value="RIN01859.1"/>
    <property type="molecule type" value="Genomic_DNA"/>
</dbReference>
<dbReference type="InterPro" id="IPR011249">
    <property type="entry name" value="Metalloenz_LuxS/M16"/>
</dbReference>
<evidence type="ECO:0000259" key="1">
    <source>
        <dbReference type="Pfam" id="PF05193"/>
    </source>
</evidence>
<gene>
    <name evidence="2" type="ORF">BU112_04370</name>
</gene>
<dbReference type="Proteomes" id="UP000286317">
    <property type="component" value="Unassembled WGS sequence"/>
</dbReference>
<dbReference type="InterPro" id="IPR050361">
    <property type="entry name" value="MPP/UQCRC_Complex"/>
</dbReference>
<dbReference type="AlphaFoldDB" id="A0A418IH27"/>
<dbReference type="SUPFAM" id="SSF63411">
    <property type="entry name" value="LuxS/MPP-like metallohydrolase"/>
    <property type="match status" value="2"/>
</dbReference>
<sequence length="429" mass="49176">MEVRHDNLKIEKPQKDLHIKVLPTTKFKTTTITLKFMAPLDSETMTARSILSKLLVRATKQWPSDKDFNRHLSHLYGAYVNSFVSKFKDKHVITISLELVNERYLKDQTPLFEKGLELLKEMIYNPLILDNHFDETFVTQEKSLLSKKLNAMIDNKSQISFLNLLKYMFGEQPYRHLATGQVEYIADITPETLYHTYQSMLQNDYCAVYVVGNVDQQQVKSQIQTYFNINPFSFELSQANPIGQAHAKPQVIVETDDIDQAKLNMGFKLPAKYGDPEYFAMIVFNVMFGGDPSSVLFNEVREKQSLAYSIHSQIDAKNGFLFVLSGVSIDKYEVAKETIVSEFEKFQQGDFEEDKITLAKKVILSQRQESHDRAKSIIEIMNNNILLDEPMSEESYISGIQNVGKLEIQQLAQATTLDTIYILTKGGDD</sequence>
<dbReference type="RefSeq" id="WP_119585475.1">
    <property type="nucleotide sequence ID" value="NZ_JAWVBH010000001.1"/>
</dbReference>
<dbReference type="OrthoDB" id="9762085at2"/>
<dbReference type="PANTHER" id="PTHR11851:SF186">
    <property type="entry name" value="INACTIVE METALLOPROTEASE YMFF-RELATED"/>
    <property type="match status" value="1"/>
</dbReference>
<protein>
    <submittedName>
        <fullName evidence="2">Insulinase family protein</fullName>
    </submittedName>
</protein>
<comment type="caution">
    <text evidence="2">The sequence shown here is derived from an EMBL/GenBank/DDBJ whole genome shotgun (WGS) entry which is preliminary data.</text>
</comment>
<organism evidence="2 3">
    <name type="scientific">Staphylococcus shinii</name>
    <dbReference type="NCBI Taxonomy" id="2912228"/>
    <lineage>
        <taxon>Bacteria</taxon>
        <taxon>Bacillati</taxon>
        <taxon>Bacillota</taxon>
        <taxon>Bacilli</taxon>
        <taxon>Bacillales</taxon>
        <taxon>Staphylococcaceae</taxon>
        <taxon>Staphylococcus</taxon>
    </lineage>
</organism>
<accession>A0A418IH27</accession>
<evidence type="ECO:0000313" key="2">
    <source>
        <dbReference type="EMBL" id="RIN01859.1"/>
    </source>
</evidence>
<dbReference type="NCBIfam" id="NF047422">
    <property type="entry name" value="YfmF_fam"/>
    <property type="match status" value="1"/>
</dbReference>
<evidence type="ECO:0000313" key="3">
    <source>
        <dbReference type="Proteomes" id="UP000286317"/>
    </source>
</evidence>
<dbReference type="PANTHER" id="PTHR11851">
    <property type="entry name" value="METALLOPROTEASE"/>
    <property type="match status" value="1"/>
</dbReference>
<keyword evidence="3" id="KW-1185">Reference proteome</keyword>
<dbReference type="Gene3D" id="3.30.830.10">
    <property type="entry name" value="Metalloenzyme, LuxS/M16 peptidase-like"/>
    <property type="match status" value="2"/>
</dbReference>
<feature type="domain" description="Peptidase M16 C-terminal" evidence="1">
    <location>
        <begin position="187"/>
        <end position="361"/>
    </location>
</feature>
<name>A0A418IH27_9STAP</name>
<dbReference type="Pfam" id="PF05193">
    <property type="entry name" value="Peptidase_M16_C"/>
    <property type="match status" value="1"/>
</dbReference>
<reference evidence="2 3" key="1">
    <citation type="journal article" date="2016" name="Front. Microbiol.">
        <title>Comprehensive Phylogenetic Analysis of Bovine Non-aureus Staphylococci Species Based on Whole-Genome Sequencing.</title>
        <authorList>
            <person name="Naushad S."/>
            <person name="Barkema H.W."/>
            <person name="Luby C."/>
            <person name="Condas L.A."/>
            <person name="Nobrega D.B."/>
            <person name="Carson D.A."/>
            <person name="De Buck J."/>
        </authorList>
    </citation>
    <scope>NUCLEOTIDE SEQUENCE [LARGE SCALE GENOMIC DNA]</scope>
    <source>
        <strain evidence="2 3">SNUC 4554</strain>
    </source>
</reference>
<proteinExistence type="predicted"/>
<dbReference type="InterPro" id="IPR007863">
    <property type="entry name" value="Peptidase_M16_C"/>
</dbReference>
<dbReference type="GO" id="GO:0046872">
    <property type="term" value="F:metal ion binding"/>
    <property type="evidence" value="ECO:0007669"/>
    <property type="project" value="InterPro"/>
</dbReference>